<evidence type="ECO:0000313" key="2">
    <source>
        <dbReference type="Proteomes" id="UP000006135"/>
    </source>
</evidence>
<dbReference type="AlphaFoldDB" id="F9ZQ99"/>
<dbReference type="Proteomes" id="UP000006135">
    <property type="component" value="Chromosome"/>
</dbReference>
<keyword evidence="2" id="KW-1185">Reference proteome</keyword>
<dbReference type="KEGG" id="acu:Atc_0223"/>
<accession>F9ZQ99</accession>
<proteinExistence type="predicted"/>
<dbReference type="STRING" id="990288.Atc_0223"/>
<name>F9ZQ99_ACICS</name>
<dbReference type="HOGENOM" id="CLU_3163471_0_0_6"/>
<dbReference type="EMBL" id="CP002573">
    <property type="protein sequence ID" value="AEK56874.1"/>
    <property type="molecule type" value="Genomic_DNA"/>
</dbReference>
<evidence type="ECO:0000313" key="1">
    <source>
        <dbReference type="EMBL" id="AEK56874.1"/>
    </source>
</evidence>
<gene>
    <name evidence="1" type="ordered locus">Atc_0223</name>
</gene>
<protein>
    <submittedName>
        <fullName evidence="1">Uncharacterized protein</fullName>
    </submittedName>
</protein>
<sequence>MNKLVYLTLLYSIALINGRLSRFRLLYDAIADGEKGHLGINLKFPLP</sequence>
<organism evidence="1 2">
    <name type="scientific">Acidithiobacillus caldus (strain SM-1)</name>
    <dbReference type="NCBI Taxonomy" id="990288"/>
    <lineage>
        <taxon>Bacteria</taxon>
        <taxon>Pseudomonadati</taxon>
        <taxon>Pseudomonadota</taxon>
        <taxon>Acidithiobacillia</taxon>
        <taxon>Acidithiobacillales</taxon>
        <taxon>Acidithiobacillaceae</taxon>
        <taxon>Acidithiobacillus</taxon>
    </lineage>
</organism>
<reference evidence="1 2" key="1">
    <citation type="journal article" date="2011" name="J. Genet. Genomics">
        <title>Unraveling the Acidithiobacillus caldus complete genome and its central metabolisms for carbon assimilation.</title>
        <authorList>
            <person name="You X.Y."/>
            <person name="Guo X."/>
            <person name="Zheng H.J."/>
            <person name="Zhang M.J."/>
            <person name="Liu L.J."/>
            <person name="Zhu Y.Q."/>
            <person name="Zhu B."/>
            <person name="Wang S.Y."/>
            <person name="Zhao G.P."/>
            <person name="Poetsch A."/>
            <person name="Jiang C.Y."/>
            <person name="Liu S.J."/>
        </authorList>
    </citation>
    <scope>NUCLEOTIDE SEQUENCE [LARGE SCALE GENOMIC DNA]</scope>
    <source>
        <strain evidence="1 2">SM-1</strain>
    </source>
</reference>